<evidence type="ECO:0000256" key="1">
    <source>
        <dbReference type="SAM" id="MobiDB-lite"/>
    </source>
</evidence>
<feature type="region of interest" description="Disordered" evidence="1">
    <location>
        <begin position="69"/>
        <end position="106"/>
    </location>
</feature>
<protein>
    <submittedName>
        <fullName evidence="2">Low quality protein: diacylglycerol</fullName>
    </submittedName>
</protein>
<sequence>MAEGPGGGGPRGDGAGGGRAAEEEVVRRRCRRGEEAEVSQPWPEGPRGMAAAPPVEERFRQMHLRKQVSYRPPSAEEIQEMTPGPASGGKRGPLPVNRPYLNFPVG</sequence>
<dbReference type="AlphaFoldDB" id="A0A485MFN9"/>
<organism evidence="2 3">
    <name type="scientific">Lynx pardinus</name>
    <name type="common">Iberian lynx</name>
    <name type="synonym">Felis pardina</name>
    <dbReference type="NCBI Taxonomy" id="191816"/>
    <lineage>
        <taxon>Eukaryota</taxon>
        <taxon>Metazoa</taxon>
        <taxon>Chordata</taxon>
        <taxon>Craniata</taxon>
        <taxon>Vertebrata</taxon>
        <taxon>Euteleostomi</taxon>
        <taxon>Mammalia</taxon>
        <taxon>Eutheria</taxon>
        <taxon>Laurasiatheria</taxon>
        <taxon>Carnivora</taxon>
        <taxon>Feliformia</taxon>
        <taxon>Felidae</taxon>
        <taxon>Felinae</taxon>
        <taxon>Lynx</taxon>
    </lineage>
</organism>
<feature type="compositionally biased region" description="Basic and acidic residues" evidence="1">
    <location>
        <begin position="20"/>
        <end position="35"/>
    </location>
</feature>
<dbReference type="Proteomes" id="UP000386466">
    <property type="component" value="Unassembled WGS sequence"/>
</dbReference>
<name>A0A485MFN9_LYNPA</name>
<evidence type="ECO:0000313" key="3">
    <source>
        <dbReference type="Proteomes" id="UP000386466"/>
    </source>
</evidence>
<gene>
    <name evidence="2" type="ORF">LYPA_23C000682</name>
</gene>
<feature type="compositionally biased region" description="Gly residues" evidence="1">
    <location>
        <begin position="1"/>
        <end position="19"/>
    </location>
</feature>
<evidence type="ECO:0000313" key="2">
    <source>
        <dbReference type="EMBL" id="VFV18673.1"/>
    </source>
</evidence>
<feature type="region of interest" description="Disordered" evidence="1">
    <location>
        <begin position="1"/>
        <end position="52"/>
    </location>
</feature>
<accession>A0A485MFN9</accession>
<reference evidence="2 3" key="1">
    <citation type="submission" date="2019-01" db="EMBL/GenBank/DDBJ databases">
        <authorList>
            <person name="Alioto T."/>
            <person name="Alioto T."/>
        </authorList>
    </citation>
    <scope>NUCLEOTIDE SEQUENCE [LARGE SCALE GENOMIC DNA]</scope>
</reference>
<proteinExistence type="predicted"/>
<keyword evidence="3" id="KW-1185">Reference proteome</keyword>
<dbReference type="EMBL" id="CAAGRJ010001005">
    <property type="protein sequence ID" value="VFV18673.1"/>
    <property type="molecule type" value="Genomic_DNA"/>
</dbReference>